<proteinExistence type="predicted"/>
<dbReference type="Proteomes" id="UP000030185">
    <property type="component" value="Unassembled WGS sequence"/>
</dbReference>
<dbReference type="OrthoDB" id="840060at2"/>
<evidence type="ECO:0000313" key="2">
    <source>
        <dbReference type="Proteomes" id="UP000030185"/>
    </source>
</evidence>
<organism evidence="1 2">
    <name type="scientific">Sporocytophaga myxococcoides</name>
    <dbReference type="NCBI Taxonomy" id="153721"/>
    <lineage>
        <taxon>Bacteria</taxon>
        <taxon>Pseudomonadati</taxon>
        <taxon>Bacteroidota</taxon>
        <taxon>Cytophagia</taxon>
        <taxon>Cytophagales</taxon>
        <taxon>Cytophagaceae</taxon>
        <taxon>Sporocytophaga</taxon>
    </lineage>
</organism>
<accession>A0A098LFC4</accession>
<dbReference type="AlphaFoldDB" id="A0A098LFC4"/>
<protein>
    <submittedName>
        <fullName evidence="1">Uncharacterized protein</fullName>
    </submittedName>
</protein>
<dbReference type="RefSeq" id="WP_045464488.1">
    <property type="nucleotide sequence ID" value="NZ_BBLT01000005.1"/>
</dbReference>
<keyword evidence="2" id="KW-1185">Reference proteome</keyword>
<comment type="caution">
    <text evidence="1">The sequence shown here is derived from an EMBL/GenBank/DDBJ whole genome shotgun (WGS) entry which is preliminary data.</text>
</comment>
<sequence length="66" mass="7989">MLEYSIHILEKVSFDKSLFEKELNKSINLLSPQETLQLEKWVEFNYGEKFPEIIKNFKNLNYLSYN</sequence>
<name>A0A098LFC4_9BACT</name>
<reference evidence="1 2" key="1">
    <citation type="submission" date="2014-09" db="EMBL/GenBank/DDBJ databases">
        <title>Sporocytophaga myxococcoides PG-01 genome sequencing.</title>
        <authorList>
            <person name="Liu L."/>
            <person name="Gao P.J."/>
            <person name="Chen G.J."/>
            <person name="Wang L.S."/>
        </authorList>
    </citation>
    <scope>NUCLEOTIDE SEQUENCE [LARGE SCALE GENOMIC DNA]</scope>
    <source>
        <strain evidence="1 2">PG-01</strain>
    </source>
</reference>
<dbReference type="EMBL" id="BBLT01000005">
    <property type="protein sequence ID" value="GAL85686.1"/>
    <property type="molecule type" value="Genomic_DNA"/>
</dbReference>
<gene>
    <name evidence="1" type="ORF">MYP_2915</name>
</gene>
<evidence type="ECO:0000313" key="1">
    <source>
        <dbReference type="EMBL" id="GAL85686.1"/>
    </source>
</evidence>